<evidence type="ECO:0000313" key="1">
    <source>
        <dbReference type="EMBL" id="PSN63325.1"/>
    </source>
</evidence>
<organism evidence="1 2">
    <name type="scientific">Corynespora cassiicola Philippines</name>
    <dbReference type="NCBI Taxonomy" id="1448308"/>
    <lineage>
        <taxon>Eukaryota</taxon>
        <taxon>Fungi</taxon>
        <taxon>Dikarya</taxon>
        <taxon>Ascomycota</taxon>
        <taxon>Pezizomycotina</taxon>
        <taxon>Dothideomycetes</taxon>
        <taxon>Pleosporomycetidae</taxon>
        <taxon>Pleosporales</taxon>
        <taxon>Corynesporascaceae</taxon>
        <taxon>Corynespora</taxon>
    </lineage>
</organism>
<gene>
    <name evidence="1" type="ORF">BS50DRAFT_577076</name>
</gene>
<keyword evidence="2" id="KW-1185">Reference proteome</keyword>
<evidence type="ECO:0000313" key="2">
    <source>
        <dbReference type="Proteomes" id="UP000240883"/>
    </source>
</evidence>
<protein>
    <submittedName>
        <fullName evidence="1">Uncharacterized protein</fullName>
    </submittedName>
</protein>
<dbReference type="AlphaFoldDB" id="A0A2T2ND00"/>
<name>A0A2T2ND00_CORCC</name>
<dbReference type="EMBL" id="KZ678140">
    <property type="protein sequence ID" value="PSN63325.1"/>
    <property type="molecule type" value="Genomic_DNA"/>
</dbReference>
<reference evidence="1 2" key="1">
    <citation type="journal article" date="2018" name="Front. Microbiol.">
        <title>Genome-Wide Analysis of Corynespora cassiicola Leaf Fall Disease Putative Effectors.</title>
        <authorList>
            <person name="Lopez D."/>
            <person name="Ribeiro S."/>
            <person name="Label P."/>
            <person name="Fumanal B."/>
            <person name="Venisse J.S."/>
            <person name="Kohler A."/>
            <person name="de Oliveira R.R."/>
            <person name="Labutti K."/>
            <person name="Lipzen A."/>
            <person name="Lail K."/>
            <person name="Bauer D."/>
            <person name="Ohm R.A."/>
            <person name="Barry K.W."/>
            <person name="Spatafora J."/>
            <person name="Grigoriev I.V."/>
            <person name="Martin F.M."/>
            <person name="Pujade-Renaud V."/>
        </authorList>
    </citation>
    <scope>NUCLEOTIDE SEQUENCE [LARGE SCALE GENOMIC DNA]</scope>
    <source>
        <strain evidence="1 2">Philippines</strain>
    </source>
</reference>
<proteinExistence type="predicted"/>
<sequence length="154" mass="17390">MGLRKSAFRGVMGWRRYLELVTIGSAASTVVADTVYKVGGYYTVALVIRRQQELDKEQALHNLQNSQILRSSLSEAGLKRLNAEWQASNHEAPPSLWYYNTVQLEPKVLEGEDRIGGNCMYLQHLRAADISSIQSRISSMTMLHAHNAMGYKYL</sequence>
<accession>A0A2T2ND00</accession>
<dbReference type="Proteomes" id="UP000240883">
    <property type="component" value="Unassembled WGS sequence"/>
</dbReference>